<feature type="transmembrane region" description="Helical" evidence="6">
    <location>
        <begin position="164"/>
        <end position="182"/>
    </location>
</feature>
<dbReference type="Pfam" id="PF07810">
    <property type="entry name" value="TMC"/>
    <property type="match status" value="1"/>
</dbReference>
<evidence type="ECO:0000256" key="5">
    <source>
        <dbReference type="ARBA" id="ARBA00023136"/>
    </source>
</evidence>
<feature type="transmembrane region" description="Helical" evidence="6">
    <location>
        <begin position="401"/>
        <end position="419"/>
    </location>
</feature>
<keyword evidence="3 6" id="KW-0812">Transmembrane</keyword>
<dbReference type="GO" id="GO:0008381">
    <property type="term" value="F:mechanosensitive monoatomic ion channel activity"/>
    <property type="evidence" value="ECO:0007669"/>
    <property type="project" value="TreeGrafter"/>
</dbReference>
<protein>
    <recommendedName>
        <fullName evidence="6">Transmembrane channel-like protein</fullName>
    </recommendedName>
</protein>
<dbReference type="OrthoDB" id="1936208at2759"/>
<keyword evidence="4 6" id="KW-1133">Transmembrane helix</keyword>
<dbReference type="Proteomes" id="UP000589485">
    <property type="component" value="Unassembled WGS sequence"/>
</dbReference>
<keyword evidence="9" id="KW-1185">Reference proteome</keyword>
<evidence type="ECO:0000256" key="2">
    <source>
        <dbReference type="ARBA" id="ARBA00006510"/>
    </source>
</evidence>
<feature type="transmembrane region" description="Helical" evidence="6">
    <location>
        <begin position="457"/>
        <end position="480"/>
    </location>
</feature>
<dbReference type="AlphaFoldDB" id="A0A7K7SM65"/>
<evidence type="ECO:0000313" key="8">
    <source>
        <dbReference type="EMBL" id="NXA05649.1"/>
    </source>
</evidence>
<sequence length="611" mass="70488">RDFQQADVKYLSRWKKWKRTSSKSLKKMLNEVKGLSSYLVLWRHDIRNIGGRFGTGIQSYFSFLRFLVLLNFIIFILMFGFVTLPTIISTYGIFNSTVAKISPQNIEYNCTIYEPRGNKGLVYFFTYLQDLFSGTGFLEVTSLFYGYYTVDNVWISMMRYNLPLAYLLATFAYLALSLLWIIKRSVGGFKQNLVHDADQFQSYCNKVFAGWDFCITDPNAAWLKQRSLQYELQTDLEEERLKQKIADRTIKEKLRIYSLRIIINIIVVAILSGCFYSIYRVTVFSQENSNVSMRTDSIDNMNFLANLLVQYLPSMVMALANFFGLQIFTFLIKFEDYLPAFEIILTLMRCVFLYLANIGVLLFSLWSQISDCAAGKCEPCGYNYELYPCWESNVGQEMYKLMLFDLIMILAMTLFVNFPRKLLVSHCSWKLIQWYGFPEFGISDNVLQIMYGQTICWIGTFFSPLLPAIATVKYFVIFYIKKISLIHTCKPAAKPIRASISNLFFLAMLLLGLLLAFIPLGVSIASIPSSKACGPFRNFNTSWEVVPVTILEFPIGLQKVLFGMASESFAVPIFMVTCLIMFYLIALSGAHKRVIEQLREQLVLVRFDPLY</sequence>
<feature type="transmembrane region" description="Helical" evidence="6">
    <location>
        <begin position="500"/>
        <end position="522"/>
    </location>
</feature>
<dbReference type="InterPro" id="IPR012496">
    <property type="entry name" value="TMC_dom"/>
</dbReference>
<feature type="non-terminal residue" evidence="8">
    <location>
        <position position="611"/>
    </location>
</feature>
<comment type="similarity">
    <text evidence="2 6">Belongs to the TMC family.</text>
</comment>
<evidence type="ECO:0000256" key="1">
    <source>
        <dbReference type="ARBA" id="ARBA00004141"/>
    </source>
</evidence>
<accession>A0A7K7SM65</accession>
<feature type="non-terminal residue" evidence="8">
    <location>
        <position position="1"/>
    </location>
</feature>
<dbReference type="GO" id="GO:0005886">
    <property type="term" value="C:plasma membrane"/>
    <property type="evidence" value="ECO:0007669"/>
    <property type="project" value="InterPro"/>
</dbReference>
<reference evidence="8 9" key="1">
    <citation type="submission" date="2019-09" db="EMBL/GenBank/DDBJ databases">
        <title>Bird 10,000 Genomes (B10K) Project - Family phase.</title>
        <authorList>
            <person name="Zhang G."/>
        </authorList>
    </citation>
    <scope>NUCLEOTIDE SEQUENCE [LARGE SCALE GENOMIC DNA]</scope>
    <source>
        <strain evidence="8">B10K-DU-030-41</strain>
        <tissue evidence="8">Muscle</tissue>
    </source>
</reference>
<name>A0A7K7SM65_9TYRA</name>
<proteinExistence type="inferred from homology"/>
<dbReference type="PANTHER" id="PTHR23302">
    <property type="entry name" value="TRANSMEMBRANE CHANNEL-RELATED"/>
    <property type="match status" value="1"/>
</dbReference>
<organism evidence="8 9">
    <name type="scientific">Sapayoa aenigma</name>
    <name type="common">broad-billed sapayoa</name>
    <dbReference type="NCBI Taxonomy" id="239371"/>
    <lineage>
        <taxon>Eukaryota</taxon>
        <taxon>Metazoa</taxon>
        <taxon>Chordata</taxon>
        <taxon>Craniata</taxon>
        <taxon>Vertebrata</taxon>
        <taxon>Euteleostomi</taxon>
        <taxon>Archelosauria</taxon>
        <taxon>Archosauria</taxon>
        <taxon>Dinosauria</taxon>
        <taxon>Saurischia</taxon>
        <taxon>Theropoda</taxon>
        <taxon>Coelurosauria</taxon>
        <taxon>Aves</taxon>
        <taxon>Neognathae</taxon>
        <taxon>Neoaves</taxon>
        <taxon>Telluraves</taxon>
        <taxon>Australaves</taxon>
        <taxon>Passeriformes</taxon>
        <taxon>Tyrannidae</taxon>
        <taxon>Sapayoa</taxon>
    </lineage>
</organism>
<comment type="subcellular location">
    <subcellularLocation>
        <location evidence="1 6">Membrane</location>
        <topology evidence="1 6">Multi-pass membrane protein</topology>
    </subcellularLocation>
</comment>
<dbReference type="InterPro" id="IPR038900">
    <property type="entry name" value="TMC"/>
</dbReference>
<feature type="transmembrane region" description="Helical" evidence="6">
    <location>
        <begin position="257"/>
        <end position="279"/>
    </location>
</feature>
<feature type="transmembrane region" description="Helical" evidence="6">
    <location>
        <begin position="569"/>
        <end position="590"/>
    </location>
</feature>
<feature type="transmembrane region" description="Helical" evidence="6">
    <location>
        <begin position="66"/>
        <end position="88"/>
    </location>
</feature>
<evidence type="ECO:0000313" key="9">
    <source>
        <dbReference type="Proteomes" id="UP000589485"/>
    </source>
</evidence>
<evidence type="ECO:0000256" key="4">
    <source>
        <dbReference type="ARBA" id="ARBA00022989"/>
    </source>
</evidence>
<dbReference type="EMBL" id="VZSY01000059">
    <property type="protein sequence ID" value="NXA05649.1"/>
    <property type="molecule type" value="Genomic_DNA"/>
</dbReference>
<gene>
    <name evidence="8" type="primary">Tmc7</name>
    <name evidence="8" type="ORF">SAPAEN_R12111</name>
</gene>
<feature type="transmembrane region" description="Helical" evidence="6">
    <location>
        <begin position="344"/>
        <end position="366"/>
    </location>
</feature>
<evidence type="ECO:0000259" key="7">
    <source>
        <dbReference type="Pfam" id="PF07810"/>
    </source>
</evidence>
<feature type="domain" description="TMC" evidence="7">
    <location>
        <begin position="389"/>
        <end position="499"/>
    </location>
</feature>
<comment type="caution">
    <text evidence="8">The sequence shown here is derived from an EMBL/GenBank/DDBJ whole genome shotgun (WGS) entry which is preliminary data.</text>
</comment>
<dbReference type="PANTHER" id="PTHR23302:SF42">
    <property type="entry name" value="TRANSMEMBRANE CHANNEL-LIKE PROTEIN 7"/>
    <property type="match status" value="1"/>
</dbReference>
<evidence type="ECO:0000256" key="6">
    <source>
        <dbReference type="RuleBase" id="RU310713"/>
    </source>
</evidence>
<feature type="transmembrane region" description="Helical" evidence="6">
    <location>
        <begin position="311"/>
        <end position="332"/>
    </location>
</feature>
<evidence type="ECO:0000256" key="3">
    <source>
        <dbReference type="ARBA" id="ARBA00022692"/>
    </source>
</evidence>
<keyword evidence="5 6" id="KW-0472">Membrane</keyword>